<keyword evidence="1" id="KW-1133">Transmembrane helix</keyword>
<accession>A0ABX6K180</accession>
<gene>
    <name evidence="2" type="ORF">HBA18_00390</name>
</gene>
<evidence type="ECO:0000313" key="3">
    <source>
        <dbReference type="Proteomes" id="UP000501408"/>
    </source>
</evidence>
<dbReference type="RefSeq" id="WP_069590252.1">
    <property type="nucleotide sequence ID" value="NZ_CP050266.1"/>
</dbReference>
<reference evidence="2 3" key="1">
    <citation type="submission" date="2020-03" db="EMBL/GenBank/DDBJ databases">
        <title>Genome mining reveals the biosynthetic pathways of PHA and ectoines of the halophilic strain Salinivibrio costicola M318 isolated from fermented shrimp paste.</title>
        <authorList>
            <person name="Doan T.V."/>
            <person name="Tran L.T."/>
            <person name="Trieu T.A."/>
            <person name="Nguyen Q.V."/>
            <person name="Quach T.N."/>
            <person name="Phi T.Q."/>
            <person name="Kumar S."/>
        </authorList>
    </citation>
    <scope>NUCLEOTIDE SEQUENCE [LARGE SCALE GENOMIC DNA]</scope>
    <source>
        <strain evidence="2 3">M318</strain>
    </source>
</reference>
<name>A0ABX6K180_SALCS</name>
<dbReference type="Proteomes" id="UP000501408">
    <property type="component" value="Chromosome 1"/>
</dbReference>
<protein>
    <submittedName>
        <fullName evidence="2">DUF4145 domain-containing protein</fullName>
    </submittedName>
</protein>
<sequence>MDEVAVVIKHSRRLESLLRQHYHADGKGLHQLIDSCQKRLPNDVIGKLRFVATIRNKVVHEEGFEVDDLRQFVSVCKACEAELVPRSHRLIWRLAAGLIFLFTAGALWFYAQVWPQWSG</sequence>
<proteinExistence type="predicted"/>
<organism evidence="2 3">
    <name type="scientific">Salinivibrio costicola</name>
    <name type="common">Vibrio costicola</name>
    <dbReference type="NCBI Taxonomy" id="51367"/>
    <lineage>
        <taxon>Bacteria</taxon>
        <taxon>Pseudomonadati</taxon>
        <taxon>Pseudomonadota</taxon>
        <taxon>Gammaproteobacteria</taxon>
        <taxon>Vibrionales</taxon>
        <taxon>Vibrionaceae</taxon>
        <taxon>Salinivibrio</taxon>
    </lineage>
</organism>
<keyword evidence="3" id="KW-1185">Reference proteome</keyword>
<keyword evidence="1" id="KW-0472">Membrane</keyword>
<keyword evidence="1" id="KW-0812">Transmembrane</keyword>
<dbReference type="EMBL" id="CP050266">
    <property type="protein sequence ID" value="QIR04967.1"/>
    <property type="molecule type" value="Genomic_DNA"/>
</dbReference>
<evidence type="ECO:0000313" key="2">
    <source>
        <dbReference type="EMBL" id="QIR04967.1"/>
    </source>
</evidence>
<evidence type="ECO:0000256" key="1">
    <source>
        <dbReference type="SAM" id="Phobius"/>
    </source>
</evidence>
<feature type="transmembrane region" description="Helical" evidence="1">
    <location>
        <begin position="90"/>
        <end position="111"/>
    </location>
</feature>